<dbReference type="EMBL" id="CP089982">
    <property type="protein sequence ID" value="WXA96290.1"/>
    <property type="molecule type" value="Genomic_DNA"/>
</dbReference>
<dbReference type="Pfam" id="PF13193">
    <property type="entry name" value="AMP-binding_C"/>
    <property type="match status" value="1"/>
</dbReference>
<dbReference type="InterPro" id="IPR020807">
    <property type="entry name" value="PKS_DH"/>
</dbReference>
<dbReference type="Proteomes" id="UP001379533">
    <property type="component" value="Chromosome"/>
</dbReference>
<sequence>MTTTTDTNEARLRRAMAAVLQLQRRNEELEHQRSEPIAIVAMACRLPGGIETPAQYWELLAQGKDAIVGFPSRWDGLDVYDPDPEAIGKTYTREGGFLRDIERFDAGFFGISAREAQSMDPQQRLVLEASWEALERAGIAPESLRESNTGVYIGAMSSDYGFEHRSDLDALDGYQGTGNASSIISGRVAYVLGLHGPAVTVDTACSSSLVALHLACGALRQGECDLALAGGVTVISGPGQFVEYSRLKASSPDGRCKSFSANASGAGWSEGCGILVLKKLSSAQRDGDRVLGVVRASAVNQDGRSQGLTAPNGPAQQRVIRDALAAGRLSPADIDAVEAHGTGTTLGDPIEAGALAEVFGEGRDAARPLYLGSSKSNLGHTQAAAGVAGIIKMVLALQHERLPKSLHSDEPSPHIAWESSGLALLQEERTWTRNERVRRAGVSSFGLSGTNAHVILEEAPPVQPSSDAAATDRAAFPLVISARDEASLAAQARRWAEWLRDERTSLRDLAYTAAVHRSHFEARAAVVVRDRAEAIEALTALAEGQPHRAVTVGTRAAEGKVAVLFTGQGSQRAEMGLRLHGAFPAFTQAFDEVCAALDAHLDRPLRSVIFEKDSELLHETHYTQPALFALEVALFRQWQAWGLAPGAVAGHSIGELAAAYVADVLSLDDAAKLVCARGRLMQACEKGGAMASIAANEAEVLSAMKGVPGRLAIAGLNGPKQTVISGDEAAVLRMMEHFAAQGRKTKRLRVSHAFHSPHMDGMLEAFAKVAETCTYRAPKIPLVSSVTGNWMGSELADGEGIRSPAYWVEQVRDAVRFVDTVQTLHARGTTVYLECGPSGVLTAMTAGCIPDDGHRLLVASLRGEDDVRDLGVALGALHVTGRGPVWSSAFAGTGATCVDAPTYAFQGQRYWHEPAKARGDVRSVGLESREHPWLGAATTLAEGEGHLLTGLLSSRDHGWLVDHAIFGTVLLPGTGLLELAQVAAQAVGAQGVAELTISEPLVLAEGRDVRLQVAVSGPDADGLRAIAIYSQEPESGGTWNRHATGQLRPTWASVTSARDESFAELATWNLGGSEPAELDGFYTRLHEQGLHYGPTFQGLTELRRRGNVAYGRVVLPEAAKAHAAAYAVHPALLDAALHSLGGALEAGAEPGTVWLPFAWNDVELFASGATELRVRAEVDGNGRAKLWVTDGVGQPVLRVGALVLQRARLEQLQAISRSRADHLYHVELQPVAASEVAPSLEGTVVLGGDGTLARALGVPVFSDASDAFSIQRVVLDARTANPSNPEEGIAEAAHRAALEALASAQRLLSEPRFASAELLWVTRGLEHAAVRGFVRSVRSEHPERVVRLLDIDTEASDALLTRAVATSGETELALRDGRILAARLVRTPPASEVRPELAPGGAVLITGGTGELGQALAQHLVRAHGVRHLVLTSRRGMDAPGAEALVHGLKSAGAETVRITACDVGHRDQVAALLAHPEHPWTAVVHLAGIVDDAALPAQNAERFARVLTPKIDGAVHLHELTAGLDLRAFVLFSSAAATFGAAGQSNYAAANAFLDALAAHRRARGLVATSLAWGLWEPSGTGMTSHLGHADLQRLRRQGTSPLSLAEGLRLFDVALGRPEAALVPVKLDLAQMRRSFDEAVPALMRALIRAPRVGVAKAQASAQPASQLRDRLASLPETERLSALTELVQREVTAVLGAPSLVASSKQLQELGLDSLMAVDLRNRLAKATQITLPASLAFDHPTPDAIAGHLLASLFSGAAAANAWPAVERAEARDVHPATEGQRRLWFLEQLQPGSAQYHMAVRLRVEADLDPASLERAAQWLVARHEALRTRFEMRDGDLWQLVDDRPARPLTVDDLSGVSELERPEALLRVLRDEETTPFDLSDGRLFRCRLIVLAPKEQVLCVTMHHTITDGWSVALLLEELFDAYQAIDAGGEPSKPAAEHHLGDYARWERRCLQEGHFDSALRHFKGELAGMRRLELPPPPETPNPGGDAVYFTVPMALRSSLEAIAARASVTPFTLLSSAFAVLLARYSGQEDFGLGTVLANRQMGGVDGTAGFISNTLVLRCTVENDPTFEELLGTMKPRVRGLLEHQHVPLTEVVRGFEGERTGDENPLFRAAFIYESLPLPTRAEQTWHTLPYDSIVGNVRGVSKFELGLILTPTAAGLRGELEFLPSVLDRPSAERMAKNLEALLASIAEDPARKVSQLGLLGDDERAWLDAHAGSLEPEGAPFVSTLDLVLEQVRRTPDAIALASKDRELTYAQMAERAGELAQRLRAAGVGAEDLVGLYLPRSIDLSVAMLATWMAGGAYVPLDPGFPKARIDHMIEDSGLRVVVSSEALADSLVYEGVQIVHVDRDEVSVPVTIAEPLAASRLAYVLYTSGSTGKPKGVMLEHGQFANFCRAMDARVDAANGKATGKTWLAVTSISFDISGLELLWTLTRGFRVVVAEGGVAELSSYGRFAPTHLQCTPSMARLLLADAAGRTLLQGLERMLVGGEALDRGLAKKLLRACSNGRVINMYGPTETCVWSSTWEVRDEAISLGEPVLNTTFYVLDRHGQRVPKGCLGELWIGGLGVARGYLGRDELTRERFVADPFLKQGRMYRTGDTVRYRADGTLEFCGRADAQIKLRGHRIELGEIESVAGEHAAVLECAAVVRRDRDDDPRLCLYWVLAPGRDAATAERDLTAHLGKRLPVYMVPSQFVRMEELPHTPNKKVDRNALLRLAAPEPARPVVASAAAGDTTERLVHDAWARVLGVASIDRDRGFFEIGGTSMTALAAHQIICKGVGREFPLTTMFRYPTVRKLTAFLQGETSAPLVEENRVAKGEGSGAIAIVGLAGRFPGAPNLDTFWNNLRNGVESIVRFSDEELRQAGVTDEELADPSYVRAKGFLADADLFDADFFGYSRMEAEVLDPQQRLFLECTWEALEHAGIVPERFDGKIAVFGGGGYGGYEPEAPEDVASFYRTMTSTKDDYMVTRVAHKLNLRGPALTVQTACSTGLVALHLARESLLRGECDAALAGASSLSIPLQRGYVYQDGLVVSPDGKCRAFDAKAAGTVFGNGVGAVVLRRLEDAVRDGERIYAVIRGSAINNDGSNKVGFTAPSVEGQSRVIASALATAGVGPEDIGFVETHGTATTLGDPIEVQALQQVFGQSERAEPCALGSVKTNIGHVDATAGVAGLIKAVLCLHHRELVPTLHYERPNPELGLDPNTFYVNTALRSWEASDKPRRAGVSSFGMGGTNAHVVLEEAPVASAANEAAGSFPIVLSGRNEAALRAQSGRWAEWLRQHPGTSIRDIAYTAAEHRTHLEWRASVVAGSVDEAIEGLTALAEDRPQRSLTRGKAEGLGKVVFVFPGQGTHWRAMGKSLLDESPAFAAALTACDEALRPWTGWSVLSVVRGEAVEGVPPLERVDVVQPALFAMYVSLAAAWRAMGVEPAAVVGHSQGEVAAAVVSGALTLEQGARLIAVRSRALWNDAERGEMAVVELPVAEVAPLLEPYGDLLSIAAVNNAGSTVVSGDGEALQELLGDLDDRDVICGDLNSDYAFHSPYMDVLLPGLRSELADLAPKPTDVPFYSTVTGGVLPGEALTIEYFCRNLRETVRLDRAVDRLVADGFQVFVEVSPHPVLALPITNATLDAGAVIVDTLERDHGGVVQMLRTLGVLHTKGHAIDWTRVFAGTGARIAELPTYAFQRQRYWREGKKSQRAAGSLEHPWLETVTTTADGANHLVMGRMSLSEHPWLREYAAGVPSSVLVELALAACREIAGLRPSTSACLGGVASSRITELTSHEPLVITRSARLQILVGRADVHGRRTVSIYSQRDEAADPQAWTRHATGVLVDEDDAHDGEAELAVLWQRDRAGFRTAVLPESKKASAASYELHPSLLEAAVREFAGDALVPTAWRDIELYATGATELHVRAEHLTVAAPEEPRLRLWLCDPNGGPVARVGEVRLARPAAAKVPCAAEHLYATELVPVRPARTVAPAPTIVAMADVEAWLAGLNAPPERLLIDATSASGDPLGATTDALAVLQRLLAAPVLASTPIAWMTRKAAHDVVENLAQAPLWGLLRAARAENPERNLRLVDLDDGTQADAARALATAGEPELVVRRGTVHVPRLVRAAQKAEPIPALRRDGTVLVTGGTGDLGAAIAKHLVRAHGVRHLVLTSRRGPEAQGATALLEELRALGAEAVHLVACDIGRRDEVQALLAGVDPAHPWSAIFHLAGILDDGLLANQTPARFEAVMTPKALGALHLHELTRGLELDAFVLFSSASGVMGAAGQSNYAAANVFLDALVAHRRGLGLPALSLAWGLWAQQGTSGMSAHLNKADLALLKRQGIAALSLDEGLALFDAALSTDRATVVPVKLERGTLQRALDRGGEPPALLRSLLRAKPRRAGRASSTPSALRERLRAMPEGERLAWLTQILRHEVAVVLALTPEAAPPEQPLQQLGMDSLLAVTIRGQLSRLTDLPMTTEIIFRHASCSGIARHLLERLVPETSVVRATSAENPWLRVLKPAAQPRARIFCFSGMGGATSGHLPLIRHIPADLEVVATQMPGREARKSEAAVHDMDRLAGDIASAIAEHFDAPVLLYGYSQGTWLALEVARRLEVLPNRPPLAFVAATAVPPTTEMSAGVRELAEITESWEDGNVPLSEIARRFQGALPDDLLNNDELFAEYFIALRDDMKLALNHKRDLAAREHSALNIPIVAISATHDPLIEKETMNIWASLTTADFQHRSIEGTHAAPIENPAAMARELVRAVTLSDDVHLLCAE</sequence>
<dbReference type="SMART" id="SM00825">
    <property type="entry name" value="PKS_KS"/>
    <property type="match status" value="2"/>
</dbReference>
<dbReference type="Gene3D" id="2.30.38.10">
    <property type="entry name" value="Luciferase, Domain 3"/>
    <property type="match status" value="1"/>
</dbReference>
<dbReference type="InterPro" id="IPR057326">
    <property type="entry name" value="KR_dom"/>
</dbReference>
<dbReference type="InterPro" id="IPR020845">
    <property type="entry name" value="AMP-binding_CS"/>
</dbReference>
<dbReference type="SMART" id="SM00823">
    <property type="entry name" value="PKS_PP"/>
    <property type="match status" value="3"/>
</dbReference>
<dbReference type="InterPro" id="IPR025110">
    <property type="entry name" value="AMP-bd_C"/>
</dbReference>
<dbReference type="CDD" id="cd00833">
    <property type="entry name" value="PKS"/>
    <property type="match status" value="2"/>
</dbReference>
<dbReference type="PROSITE" id="PS00606">
    <property type="entry name" value="KS3_1"/>
    <property type="match status" value="2"/>
</dbReference>
<name>A0ABZ2KGV0_9BACT</name>
<feature type="domain" description="PKS/mFAS DH" evidence="10">
    <location>
        <begin position="931"/>
        <end position="1213"/>
    </location>
</feature>
<dbReference type="InterPro" id="IPR049900">
    <property type="entry name" value="PKS_mFAS_DH"/>
</dbReference>
<dbReference type="Pfam" id="PF00668">
    <property type="entry name" value="Condensation"/>
    <property type="match status" value="1"/>
</dbReference>
<dbReference type="InterPro" id="IPR013968">
    <property type="entry name" value="PKS_KR"/>
</dbReference>
<dbReference type="InterPro" id="IPR010071">
    <property type="entry name" value="AA_adenyl_dom"/>
</dbReference>
<feature type="domain" description="Carrier" evidence="8">
    <location>
        <begin position="2741"/>
        <end position="2816"/>
    </location>
</feature>
<dbReference type="InterPro" id="IPR009081">
    <property type="entry name" value="PP-bd_ACP"/>
</dbReference>
<dbReference type="InterPro" id="IPR042104">
    <property type="entry name" value="PKS_dehydratase_sf"/>
</dbReference>
<dbReference type="Gene3D" id="1.10.1200.10">
    <property type="entry name" value="ACP-like"/>
    <property type="match status" value="3"/>
</dbReference>
<dbReference type="InterPro" id="IPR016035">
    <property type="entry name" value="Acyl_Trfase/lysoPLipase"/>
</dbReference>
<evidence type="ECO:0000256" key="1">
    <source>
        <dbReference type="ARBA" id="ARBA00001957"/>
    </source>
</evidence>
<dbReference type="Pfam" id="PF00975">
    <property type="entry name" value="Thioesterase"/>
    <property type="match status" value="1"/>
</dbReference>
<dbReference type="InterPro" id="IPR032821">
    <property type="entry name" value="PKS_assoc"/>
</dbReference>
<feature type="domain" description="Carrier" evidence="8">
    <location>
        <begin position="4420"/>
        <end position="4494"/>
    </location>
</feature>
<dbReference type="InterPro" id="IPR036291">
    <property type="entry name" value="NAD(P)-bd_dom_sf"/>
</dbReference>
<dbReference type="InterPro" id="IPR045851">
    <property type="entry name" value="AMP-bd_C_sf"/>
</dbReference>
<dbReference type="InterPro" id="IPR001031">
    <property type="entry name" value="Thioesterase"/>
</dbReference>
<dbReference type="PROSITE" id="PS00455">
    <property type="entry name" value="AMP_BINDING"/>
    <property type="match status" value="1"/>
</dbReference>
<dbReference type="InterPro" id="IPR020841">
    <property type="entry name" value="PKS_Beta-ketoAc_synthase_dom"/>
</dbReference>
<feature type="region of interest" description="C-terminal hotdog fold" evidence="7">
    <location>
        <begin position="1073"/>
        <end position="1213"/>
    </location>
</feature>
<dbReference type="Gene3D" id="3.10.129.110">
    <property type="entry name" value="Polyketide synthase dehydratase"/>
    <property type="match status" value="3"/>
</dbReference>
<dbReference type="SMART" id="SM00824">
    <property type="entry name" value="PKS_TE"/>
    <property type="match status" value="1"/>
</dbReference>
<protein>
    <submittedName>
        <fullName evidence="11">Amino acid adenylation domain-containing protein</fullName>
    </submittedName>
</protein>
<evidence type="ECO:0000313" key="12">
    <source>
        <dbReference type="Proteomes" id="UP001379533"/>
    </source>
</evidence>
<dbReference type="SMART" id="SM00822">
    <property type="entry name" value="PKS_KR"/>
    <property type="match status" value="2"/>
</dbReference>
<dbReference type="Gene3D" id="3.30.70.3290">
    <property type="match status" value="2"/>
</dbReference>
<reference evidence="11 12" key="1">
    <citation type="submission" date="2021-12" db="EMBL/GenBank/DDBJ databases">
        <title>Discovery of the Pendulisporaceae a myxobacterial family with distinct sporulation behavior and unique specialized metabolism.</title>
        <authorList>
            <person name="Garcia R."/>
            <person name="Popoff A."/>
            <person name="Bader C.D."/>
            <person name="Loehr J."/>
            <person name="Walesch S."/>
            <person name="Walt C."/>
            <person name="Boldt J."/>
            <person name="Bunk B."/>
            <person name="Haeckl F.J.F.P.J."/>
            <person name="Gunesch A.P."/>
            <person name="Birkelbach J."/>
            <person name="Nuebel U."/>
            <person name="Pietschmann T."/>
            <person name="Bach T."/>
            <person name="Mueller R."/>
        </authorList>
    </citation>
    <scope>NUCLEOTIDE SEQUENCE [LARGE SCALE GENOMIC DNA]</scope>
    <source>
        <strain evidence="11 12">MSr12523</strain>
    </source>
</reference>
<dbReference type="SUPFAM" id="SSF47336">
    <property type="entry name" value="ACP-like"/>
    <property type="match status" value="2"/>
</dbReference>
<dbReference type="PROSITE" id="PS52019">
    <property type="entry name" value="PKS_MFAS_DH"/>
    <property type="match status" value="1"/>
</dbReference>
<dbReference type="PROSITE" id="PS50075">
    <property type="entry name" value="CARRIER"/>
    <property type="match status" value="3"/>
</dbReference>
<dbReference type="SMART" id="SM00826">
    <property type="entry name" value="PKS_DH"/>
    <property type="match status" value="2"/>
</dbReference>
<dbReference type="Pfam" id="PF21089">
    <property type="entry name" value="PKS_DH_N"/>
    <property type="match status" value="2"/>
</dbReference>
<evidence type="ECO:0000256" key="2">
    <source>
        <dbReference type="ARBA" id="ARBA00022450"/>
    </source>
</evidence>
<evidence type="ECO:0000256" key="5">
    <source>
        <dbReference type="ARBA" id="ARBA00022737"/>
    </source>
</evidence>
<dbReference type="PROSITE" id="PS52004">
    <property type="entry name" value="KS3_2"/>
    <property type="match status" value="2"/>
</dbReference>
<dbReference type="InterPro" id="IPR014030">
    <property type="entry name" value="Ketoacyl_synth_N"/>
</dbReference>
<keyword evidence="5" id="KW-0677">Repeat</keyword>
<dbReference type="InterPro" id="IPR014031">
    <property type="entry name" value="Ketoacyl_synth_C"/>
</dbReference>
<keyword evidence="3" id="KW-0597">Phosphoprotein</keyword>
<dbReference type="Gene3D" id="3.30.300.30">
    <property type="match status" value="1"/>
</dbReference>
<dbReference type="PROSITE" id="PS00012">
    <property type="entry name" value="PHOSPHOPANTETHEINE"/>
    <property type="match status" value="2"/>
</dbReference>
<keyword evidence="4" id="KW-0808">Transferase</keyword>
<dbReference type="InterPro" id="IPR000873">
    <property type="entry name" value="AMP-dep_synth/lig_dom"/>
</dbReference>
<dbReference type="Pfam" id="PF08659">
    <property type="entry name" value="KR"/>
    <property type="match status" value="2"/>
</dbReference>
<dbReference type="Pfam" id="PF14765">
    <property type="entry name" value="PS-DH"/>
    <property type="match status" value="2"/>
</dbReference>
<dbReference type="InterPro" id="IPR049551">
    <property type="entry name" value="PKS_DH_C"/>
</dbReference>
<dbReference type="RefSeq" id="WP_394846906.1">
    <property type="nucleotide sequence ID" value="NZ_CP089982.1"/>
</dbReference>
<dbReference type="CDD" id="cd19531">
    <property type="entry name" value="LCL_NRPS-like"/>
    <property type="match status" value="1"/>
</dbReference>
<dbReference type="Pfam" id="PF00550">
    <property type="entry name" value="PP-binding"/>
    <property type="match status" value="3"/>
</dbReference>
<dbReference type="InterPro" id="IPR001242">
    <property type="entry name" value="Condensation_dom"/>
</dbReference>
<dbReference type="SMART" id="SM00827">
    <property type="entry name" value="PKS_AT"/>
    <property type="match status" value="2"/>
</dbReference>
<dbReference type="Pfam" id="PF00501">
    <property type="entry name" value="AMP-binding"/>
    <property type="match status" value="1"/>
</dbReference>
<evidence type="ECO:0000256" key="4">
    <source>
        <dbReference type="ARBA" id="ARBA00022679"/>
    </source>
</evidence>
<feature type="region of interest" description="N-terminal hotdog fold" evidence="7">
    <location>
        <begin position="931"/>
        <end position="1054"/>
    </location>
</feature>
<evidence type="ECO:0000259" key="10">
    <source>
        <dbReference type="PROSITE" id="PS52019"/>
    </source>
</evidence>
<feature type="active site" description="Proton acceptor; for dehydratase activity" evidence="7">
    <location>
        <position position="963"/>
    </location>
</feature>
<gene>
    <name evidence="11" type="ORF">LZC95_05495</name>
</gene>
<comment type="similarity">
    <text evidence="6">In the C-terminal section; belongs to the NRP synthetase family.</text>
</comment>
<dbReference type="InterPro" id="IPR014043">
    <property type="entry name" value="Acyl_transferase_dom"/>
</dbReference>
<evidence type="ECO:0000256" key="3">
    <source>
        <dbReference type="ARBA" id="ARBA00022553"/>
    </source>
</evidence>
<dbReference type="PANTHER" id="PTHR43775:SF51">
    <property type="entry name" value="INACTIVE PHENOLPHTHIOCEROL SYNTHESIS POLYKETIDE SYNTHASE TYPE I PKS1-RELATED"/>
    <property type="match status" value="1"/>
</dbReference>
<dbReference type="InterPro" id="IPR016039">
    <property type="entry name" value="Thiolase-like"/>
</dbReference>
<keyword evidence="2" id="KW-0596">Phosphopantetheine</keyword>
<feature type="active site" description="Proton donor; for dehydratase activity" evidence="7">
    <location>
        <position position="1134"/>
    </location>
</feature>
<dbReference type="Gene3D" id="3.30.559.30">
    <property type="entry name" value="Nonribosomal peptide synthetase, condensation domain"/>
    <property type="match status" value="1"/>
</dbReference>
<dbReference type="CDD" id="cd08956">
    <property type="entry name" value="KR_3_FAS_SDR_x"/>
    <property type="match status" value="2"/>
</dbReference>
<dbReference type="Pfam" id="PF00109">
    <property type="entry name" value="ketoacyl-synt"/>
    <property type="match status" value="2"/>
</dbReference>
<dbReference type="Pfam" id="PF00698">
    <property type="entry name" value="Acyl_transf_1"/>
    <property type="match status" value="2"/>
</dbReference>
<dbReference type="InterPro" id="IPR029058">
    <property type="entry name" value="AB_hydrolase_fold"/>
</dbReference>
<dbReference type="Gene3D" id="3.40.50.980">
    <property type="match status" value="2"/>
</dbReference>
<dbReference type="SUPFAM" id="SSF51735">
    <property type="entry name" value="NAD(P)-binding Rossmann-fold domains"/>
    <property type="match status" value="4"/>
</dbReference>
<dbReference type="Gene3D" id="3.40.50.720">
    <property type="entry name" value="NAD(P)-binding Rossmann-like Domain"/>
    <property type="match status" value="2"/>
</dbReference>
<dbReference type="Pfam" id="PF02801">
    <property type="entry name" value="Ketoacyl-synt_C"/>
    <property type="match status" value="2"/>
</dbReference>
<dbReference type="InterPro" id="IPR049552">
    <property type="entry name" value="PKS_DH_N"/>
</dbReference>
<dbReference type="InterPro" id="IPR006162">
    <property type="entry name" value="Ppantetheine_attach_site"/>
</dbReference>
<accession>A0ABZ2KGV0</accession>
<dbReference type="InterPro" id="IPR018201">
    <property type="entry name" value="Ketoacyl_synth_AS"/>
</dbReference>
<dbReference type="InterPro" id="IPR023213">
    <property type="entry name" value="CAT-like_dom_sf"/>
</dbReference>
<dbReference type="InterPro" id="IPR036736">
    <property type="entry name" value="ACP-like_sf"/>
</dbReference>
<dbReference type="InterPro" id="IPR020806">
    <property type="entry name" value="PKS_PP-bd"/>
</dbReference>
<dbReference type="Gene3D" id="3.40.366.10">
    <property type="entry name" value="Malonyl-Coenzyme A Acyl Carrier Protein, domain 2"/>
    <property type="match status" value="2"/>
</dbReference>
<feature type="domain" description="Carrier" evidence="8">
    <location>
        <begin position="1681"/>
        <end position="1757"/>
    </location>
</feature>
<dbReference type="SUPFAM" id="SSF56801">
    <property type="entry name" value="Acetyl-CoA synthetase-like"/>
    <property type="match status" value="1"/>
</dbReference>
<dbReference type="CDD" id="cd05930">
    <property type="entry name" value="A_NRPS"/>
    <property type="match status" value="1"/>
</dbReference>
<evidence type="ECO:0000313" key="11">
    <source>
        <dbReference type="EMBL" id="WXA96290.1"/>
    </source>
</evidence>
<organism evidence="11 12">
    <name type="scientific">Pendulispora brunnea</name>
    <dbReference type="NCBI Taxonomy" id="2905690"/>
    <lineage>
        <taxon>Bacteria</taxon>
        <taxon>Pseudomonadati</taxon>
        <taxon>Myxococcota</taxon>
        <taxon>Myxococcia</taxon>
        <taxon>Myxococcales</taxon>
        <taxon>Sorangiineae</taxon>
        <taxon>Pendulisporaceae</taxon>
        <taxon>Pendulispora</taxon>
    </lineage>
</organism>
<dbReference type="NCBIfam" id="TIGR01733">
    <property type="entry name" value="AA-adenyl-dom"/>
    <property type="match status" value="1"/>
</dbReference>
<dbReference type="SUPFAM" id="SSF52151">
    <property type="entry name" value="FabD/lysophospholipase-like"/>
    <property type="match status" value="2"/>
</dbReference>
<dbReference type="SUPFAM" id="SSF53901">
    <property type="entry name" value="Thiolase-like"/>
    <property type="match status" value="2"/>
</dbReference>
<dbReference type="InterPro" id="IPR020802">
    <property type="entry name" value="TesA-like"/>
</dbReference>
<dbReference type="SUPFAM" id="SSF52777">
    <property type="entry name" value="CoA-dependent acyltransferases"/>
    <property type="match status" value="2"/>
</dbReference>
<keyword evidence="12" id="KW-1185">Reference proteome</keyword>
<dbReference type="Pfam" id="PF22621">
    <property type="entry name" value="CurL-like_PKS_C"/>
    <property type="match status" value="1"/>
</dbReference>
<feature type="domain" description="Ketosynthase family 3 (KS3)" evidence="9">
    <location>
        <begin position="2832"/>
        <end position="3252"/>
    </location>
</feature>
<dbReference type="InterPro" id="IPR050091">
    <property type="entry name" value="PKS_NRPS_Biosynth_Enz"/>
</dbReference>
<dbReference type="Gene3D" id="3.40.50.1820">
    <property type="entry name" value="alpha/beta hydrolase"/>
    <property type="match status" value="1"/>
</dbReference>
<evidence type="ECO:0000256" key="7">
    <source>
        <dbReference type="PROSITE-ProRule" id="PRU01363"/>
    </source>
</evidence>
<dbReference type="InterPro" id="IPR016036">
    <property type="entry name" value="Malonyl_transacylase_ACP-bd"/>
</dbReference>
<evidence type="ECO:0000256" key="6">
    <source>
        <dbReference type="ARBA" id="ARBA00029443"/>
    </source>
</evidence>
<evidence type="ECO:0000259" key="8">
    <source>
        <dbReference type="PROSITE" id="PS50075"/>
    </source>
</evidence>
<dbReference type="SUPFAM" id="SSF53474">
    <property type="entry name" value="alpha/beta-Hydrolases"/>
    <property type="match status" value="1"/>
</dbReference>
<dbReference type="Pfam" id="PF16197">
    <property type="entry name" value="KAsynt_C_assoc"/>
    <property type="match status" value="1"/>
</dbReference>
<proteinExistence type="inferred from homology"/>
<feature type="domain" description="Ketosynthase family 3 (KS3)" evidence="9">
    <location>
        <begin position="34"/>
        <end position="458"/>
    </location>
</feature>
<dbReference type="InterPro" id="IPR001227">
    <property type="entry name" value="Ac_transferase_dom_sf"/>
</dbReference>
<dbReference type="Gene3D" id="3.30.559.10">
    <property type="entry name" value="Chloramphenicol acetyltransferase-like domain"/>
    <property type="match status" value="1"/>
</dbReference>
<evidence type="ECO:0000259" key="9">
    <source>
        <dbReference type="PROSITE" id="PS52004"/>
    </source>
</evidence>
<dbReference type="SUPFAM" id="SSF55048">
    <property type="entry name" value="Probable ACP-binding domain of malonyl-CoA ACP transacylase"/>
    <property type="match status" value="2"/>
</dbReference>
<dbReference type="PANTHER" id="PTHR43775">
    <property type="entry name" value="FATTY ACID SYNTHASE"/>
    <property type="match status" value="1"/>
</dbReference>
<dbReference type="Gene3D" id="3.40.47.10">
    <property type="match status" value="2"/>
</dbReference>
<comment type="cofactor">
    <cofactor evidence="1">
        <name>pantetheine 4'-phosphate</name>
        <dbReference type="ChEBI" id="CHEBI:47942"/>
    </cofactor>
</comment>